<protein>
    <recommendedName>
        <fullName evidence="7">Peptide methionine sulfoxide reductase MsrA</fullName>
        <shortName evidence="7">Protein-methionine-S-oxide reductase</shortName>
        <ecNumber evidence="7">1.8.4.11</ecNumber>
    </recommendedName>
    <alternativeName>
        <fullName evidence="7">Peptide-methionine (S)-S-oxide reductase</fullName>
        <shortName evidence="7">Peptide Met(O) reductase</shortName>
    </alternativeName>
</protein>
<dbReference type="InterPro" id="IPR036249">
    <property type="entry name" value="Thioredoxin-like_sf"/>
</dbReference>
<dbReference type="PROSITE" id="PS51790">
    <property type="entry name" value="MSRB"/>
    <property type="match status" value="1"/>
</dbReference>
<comment type="similarity">
    <text evidence="7">Belongs to the MsrA Met sulfoxide reductase family.</text>
</comment>
<evidence type="ECO:0000313" key="11">
    <source>
        <dbReference type="Proteomes" id="UP000298133"/>
    </source>
</evidence>
<comment type="catalytic activity">
    <reaction evidence="6 7">
        <text>[thioredoxin]-disulfide + L-methionine + H2O = L-methionine (S)-S-oxide + [thioredoxin]-dithiol</text>
        <dbReference type="Rhea" id="RHEA:19993"/>
        <dbReference type="Rhea" id="RHEA-COMP:10698"/>
        <dbReference type="Rhea" id="RHEA-COMP:10700"/>
        <dbReference type="ChEBI" id="CHEBI:15377"/>
        <dbReference type="ChEBI" id="CHEBI:29950"/>
        <dbReference type="ChEBI" id="CHEBI:50058"/>
        <dbReference type="ChEBI" id="CHEBI:57844"/>
        <dbReference type="ChEBI" id="CHEBI:58772"/>
        <dbReference type="EC" id="1.8.4.11"/>
    </reaction>
</comment>
<keyword evidence="1 7" id="KW-0560">Oxidoreductase</keyword>
<feature type="active site" evidence="7">
    <location>
        <position position="36"/>
    </location>
</feature>
<reference evidence="10 11" key="1">
    <citation type="submission" date="2019-03" db="EMBL/GenBank/DDBJ databases">
        <title>Draft genome of Gammaproteobacteria bacterium LSUCC0057, a member of the SAR92 clade.</title>
        <authorList>
            <person name="Lanclos V.C."/>
            <person name="Doiron C."/>
            <person name="Henson M.W."/>
            <person name="Thrash J.C."/>
        </authorList>
    </citation>
    <scope>NUCLEOTIDE SEQUENCE [LARGE SCALE GENOMIC DNA]</scope>
    <source>
        <strain evidence="10 11">LSUCC0057</strain>
    </source>
</reference>
<dbReference type="AlphaFoldDB" id="A0A4Y8UHP0"/>
<feature type="signal peptide" evidence="8">
    <location>
        <begin position="1"/>
        <end position="19"/>
    </location>
</feature>
<dbReference type="PANTHER" id="PTHR43774">
    <property type="entry name" value="PEPTIDE METHIONINE SULFOXIDE REDUCTASE"/>
    <property type="match status" value="1"/>
</dbReference>
<dbReference type="GO" id="GO:0033743">
    <property type="term" value="F:peptide-methionine (R)-S-oxide reductase activity"/>
    <property type="evidence" value="ECO:0007669"/>
    <property type="project" value="UniProtKB-EC"/>
</dbReference>
<dbReference type="InterPro" id="IPR002569">
    <property type="entry name" value="Met_Sox_Rdtase_MsrA_dom"/>
</dbReference>
<evidence type="ECO:0000256" key="6">
    <source>
        <dbReference type="ARBA" id="ARBA00048782"/>
    </source>
</evidence>
<comment type="catalytic activity">
    <reaction evidence="5">
        <text>L-methionyl-[protein] + [thioredoxin]-disulfide + H2O = L-methionyl-(R)-S-oxide-[protein] + [thioredoxin]-dithiol</text>
        <dbReference type="Rhea" id="RHEA:24164"/>
        <dbReference type="Rhea" id="RHEA-COMP:10698"/>
        <dbReference type="Rhea" id="RHEA-COMP:10700"/>
        <dbReference type="Rhea" id="RHEA-COMP:12313"/>
        <dbReference type="Rhea" id="RHEA-COMP:12314"/>
        <dbReference type="ChEBI" id="CHEBI:15377"/>
        <dbReference type="ChEBI" id="CHEBI:16044"/>
        <dbReference type="ChEBI" id="CHEBI:29950"/>
        <dbReference type="ChEBI" id="CHEBI:45764"/>
        <dbReference type="ChEBI" id="CHEBI:50058"/>
        <dbReference type="EC" id="1.8.4.12"/>
    </reaction>
</comment>
<dbReference type="Pfam" id="PF01641">
    <property type="entry name" value="SelR"/>
    <property type="match status" value="1"/>
</dbReference>
<feature type="domain" description="MsrB" evidence="9">
    <location>
        <begin position="292"/>
        <end position="414"/>
    </location>
</feature>
<dbReference type="InterPro" id="IPR011057">
    <property type="entry name" value="Mss4-like_sf"/>
</dbReference>
<gene>
    <name evidence="7 10" type="primary">msrA</name>
    <name evidence="10" type="ORF">E3W66_06740</name>
</gene>
<dbReference type="InterPro" id="IPR036509">
    <property type="entry name" value="Met_Sox_Rdtase_MsrA_sf"/>
</dbReference>
<keyword evidence="11" id="KW-1185">Reference proteome</keyword>
<dbReference type="HAMAP" id="MF_01401">
    <property type="entry name" value="MsrA"/>
    <property type="match status" value="1"/>
</dbReference>
<dbReference type="EMBL" id="SPIA01000002">
    <property type="protein sequence ID" value="TFH67938.1"/>
    <property type="molecule type" value="Genomic_DNA"/>
</dbReference>
<keyword evidence="2" id="KW-0511">Multifunctional enzyme</keyword>
<dbReference type="OrthoDB" id="4174719at2"/>
<dbReference type="SUPFAM" id="SSF52833">
    <property type="entry name" value="Thioredoxin-like"/>
    <property type="match status" value="1"/>
</dbReference>
<dbReference type="InterPro" id="IPR002579">
    <property type="entry name" value="Met_Sox_Rdtase_MsrB_dom"/>
</dbReference>
<evidence type="ECO:0000256" key="8">
    <source>
        <dbReference type="SAM" id="SignalP"/>
    </source>
</evidence>
<dbReference type="SUPFAM" id="SSF55068">
    <property type="entry name" value="Peptide methionine sulfoxide reductase"/>
    <property type="match status" value="1"/>
</dbReference>
<evidence type="ECO:0000256" key="2">
    <source>
        <dbReference type="ARBA" id="ARBA00023268"/>
    </source>
</evidence>
<dbReference type="GO" id="GO:0008113">
    <property type="term" value="F:peptide-methionine (S)-S-oxide reductase activity"/>
    <property type="evidence" value="ECO:0007669"/>
    <property type="project" value="UniProtKB-UniRule"/>
</dbReference>
<dbReference type="Gene3D" id="3.30.1060.10">
    <property type="entry name" value="Peptide methionine sulphoxide reductase MsrA"/>
    <property type="match status" value="1"/>
</dbReference>
<evidence type="ECO:0000256" key="7">
    <source>
        <dbReference type="HAMAP-Rule" id="MF_01401"/>
    </source>
</evidence>
<dbReference type="Gene3D" id="3.40.30.10">
    <property type="entry name" value="Glutaredoxin"/>
    <property type="match status" value="1"/>
</dbReference>
<evidence type="ECO:0000259" key="9">
    <source>
        <dbReference type="PROSITE" id="PS51790"/>
    </source>
</evidence>
<evidence type="ECO:0000256" key="5">
    <source>
        <dbReference type="ARBA" id="ARBA00048488"/>
    </source>
</evidence>
<sequence>MKRLLSVIALCCFAWPLQAQPLASDQLDTIVVGAGCFWGVEKRFAAIPGVVDVVSGYADGRGLAPSYREITQARHRHNPDNYAEVVEISYNRQQVSLQTLLQFYFEQHDPTQINRQGNDIGTQYRSTILYNSDDQRAVAETVRDHYQPLLHAAGFGDIATLIKPLEQFHPAEPYHQDYLAKNPNGYCPDHSTGVTFAAQPAAAAVDNQPLLSGKAIVVLEAEDYCPYCEKFRADVSDHYAGTIPLYYRTAKQLNGLQLRTPTWATPTLFFIEEGVERFAVQGYRSAAEFYQLLGAFKLGDSEAYRVAFDNGTDARFCRQYEIFKQTPDGVFVDALSGAALFDTRDRFNSGSGWLSFTKPVAGAVYERPDHSYGMQRTEIRSVSSDIHLGHVFDDGPGGQPRYCINATVLEFKAR</sequence>
<dbReference type="Proteomes" id="UP000298133">
    <property type="component" value="Unassembled WGS sequence"/>
</dbReference>
<dbReference type="SUPFAM" id="SSF51316">
    <property type="entry name" value="Mss4-like"/>
    <property type="match status" value="1"/>
</dbReference>
<dbReference type="Gene3D" id="2.170.150.20">
    <property type="entry name" value="Peptide methionine sulfoxide reductase"/>
    <property type="match status" value="1"/>
</dbReference>
<dbReference type="GO" id="GO:0033744">
    <property type="term" value="F:L-methionine:thioredoxin-disulfide S-oxidoreductase activity"/>
    <property type="evidence" value="ECO:0007669"/>
    <property type="project" value="RHEA"/>
</dbReference>
<organism evidence="10 11">
    <name type="scientific">Gammaproteobacteria bacterium LSUCC0057</name>
    <dbReference type="NCBI Taxonomy" id="2559237"/>
    <lineage>
        <taxon>Bacteria</taxon>
        <taxon>Pseudomonadati</taxon>
        <taxon>Pseudomonadota</taxon>
        <taxon>Gammaproteobacteria</taxon>
        <taxon>Cellvibrionales</taxon>
        <taxon>Porticoccaceae</taxon>
        <taxon>SAR92 clade</taxon>
    </lineage>
</organism>
<accession>A0A4Y8UHP0</accession>
<comment type="caution">
    <text evidence="10">The sequence shown here is derived from an EMBL/GenBank/DDBJ whole genome shotgun (WGS) entry which is preliminary data.</text>
</comment>
<dbReference type="NCBIfam" id="TIGR00401">
    <property type="entry name" value="msrA"/>
    <property type="match status" value="1"/>
</dbReference>
<evidence type="ECO:0000256" key="4">
    <source>
        <dbReference type="ARBA" id="ARBA00047806"/>
    </source>
</evidence>
<evidence type="ECO:0000256" key="1">
    <source>
        <dbReference type="ARBA" id="ARBA00023002"/>
    </source>
</evidence>
<dbReference type="PANTHER" id="PTHR43774:SF1">
    <property type="entry name" value="PEPTIDE METHIONINE SULFOXIDE REDUCTASE MSRA 2"/>
    <property type="match status" value="1"/>
</dbReference>
<name>A0A4Y8UHP0_9GAMM</name>
<proteinExistence type="inferred from homology"/>
<comment type="function">
    <text evidence="3 7">Has an important function as a repair enzyme for proteins that have been inactivated by oxidation. Catalyzes the reversible oxidation-reduction of methionine sulfoxide in proteins to methionine.</text>
</comment>
<dbReference type="EC" id="1.8.4.11" evidence="7"/>
<keyword evidence="8" id="KW-0732">Signal</keyword>
<evidence type="ECO:0000256" key="3">
    <source>
        <dbReference type="ARBA" id="ARBA00024679"/>
    </source>
</evidence>
<evidence type="ECO:0000313" key="10">
    <source>
        <dbReference type="EMBL" id="TFH67938.1"/>
    </source>
</evidence>
<dbReference type="Pfam" id="PF01625">
    <property type="entry name" value="PMSR"/>
    <property type="match status" value="1"/>
</dbReference>
<comment type="catalytic activity">
    <reaction evidence="4 7">
        <text>L-methionyl-[protein] + [thioredoxin]-disulfide + H2O = L-methionyl-(S)-S-oxide-[protein] + [thioredoxin]-dithiol</text>
        <dbReference type="Rhea" id="RHEA:14217"/>
        <dbReference type="Rhea" id="RHEA-COMP:10698"/>
        <dbReference type="Rhea" id="RHEA-COMP:10700"/>
        <dbReference type="Rhea" id="RHEA-COMP:12313"/>
        <dbReference type="Rhea" id="RHEA-COMP:12315"/>
        <dbReference type="ChEBI" id="CHEBI:15377"/>
        <dbReference type="ChEBI" id="CHEBI:16044"/>
        <dbReference type="ChEBI" id="CHEBI:29950"/>
        <dbReference type="ChEBI" id="CHEBI:44120"/>
        <dbReference type="ChEBI" id="CHEBI:50058"/>
        <dbReference type="EC" id="1.8.4.11"/>
    </reaction>
</comment>
<feature type="chain" id="PRO_5021382018" description="Peptide methionine sulfoxide reductase MsrA" evidence="8">
    <location>
        <begin position="20"/>
        <end position="414"/>
    </location>
</feature>